<evidence type="ECO:0000256" key="1">
    <source>
        <dbReference type="ARBA" id="ARBA00010928"/>
    </source>
</evidence>
<dbReference type="Pfam" id="PF02894">
    <property type="entry name" value="GFO_IDH_MocA_C"/>
    <property type="match status" value="1"/>
</dbReference>
<dbReference type="InterPro" id="IPR051317">
    <property type="entry name" value="Gfo/Idh/MocA_oxidoreduct"/>
</dbReference>
<accession>X0KPT0</accession>
<keyword evidence="2" id="KW-0560">Oxidoreductase</keyword>
<protein>
    <recommendedName>
        <fullName evidence="3">Gfo/Idh/MocA-like oxidoreductase C-terminal domain-containing protein</fullName>
    </recommendedName>
</protein>
<comment type="similarity">
    <text evidence="1">Belongs to the Gfo/Idh/MocA family.</text>
</comment>
<dbReference type="Gene3D" id="3.40.50.720">
    <property type="entry name" value="NAD(P)-binding Rossmann-like Domain"/>
    <property type="match status" value="1"/>
</dbReference>
<reference evidence="4" key="1">
    <citation type="submission" date="2011-11" db="EMBL/GenBank/DDBJ databases">
        <title>The Genome Sequence of Fusarium oxysporum Cotton.</title>
        <authorList>
            <consortium name="The Broad Institute Genome Sequencing Platform"/>
            <person name="Ma L.-J."/>
            <person name="Gale L.R."/>
            <person name="Schwartz D.C."/>
            <person name="Zhou S."/>
            <person name="Corby-Kistler H."/>
            <person name="Young S.K."/>
            <person name="Zeng Q."/>
            <person name="Gargeya S."/>
            <person name="Fitzgerald M."/>
            <person name="Haas B."/>
            <person name="Abouelleil A."/>
            <person name="Alvarado L."/>
            <person name="Arachchi H.M."/>
            <person name="Berlin A."/>
            <person name="Brown A."/>
            <person name="Chapman S.B."/>
            <person name="Chen Z."/>
            <person name="Dunbar C."/>
            <person name="Freedman E."/>
            <person name="Gearin G."/>
            <person name="Goldberg J."/>
            <person name="Griggs A."/>
            <person name="Gujja S."/>
            <person name="Heiman D."/>
            <person name="Howarth C."/>
            <person name="Larson L."/>
            <person name="Lui A."/>
            <person name="MacDonald P.J.P."/>
            <person name="Montmayeur A."/>
            <person name="Murphy C."/>
            <person name="Neiman D."/>
            <person name="Pearson M."/>
            <person name="Priest M."/>
            <person name="Roberts A."/>
            <person name="Saif S."/>
            <person name="Shea T."/>
            <person name="Shenoy N."/>
            <person name="Sisk P."/>
            <person name="Stolte C."/>
            <person name="Sykes S."/>
            <person name="Wortman J."/>
            <person name="Nusbaum C."/>
            <person name="Birren B."/>
        </authorList>
    </citation>
    <scope>NUCLEOTIDE SEQUENCE [LARGE SCALE GENOMIC DNA]</scope>
    <source>
        <strain evidence="4">25433</strain>
    </source>
</reference>
<dbReference type="InterPro" id="IPR004104">
    <property type="entry name" value="Gfo/Idh/MocA-like_OxRdtase_C"/>
</dbReference>
<proteinExistence type="inferred from homology"/>
<evidence type="ECO:0000259" key="3">
    <source>
        <dbReference type="Pfam" id="PF02894"/>
    </source>
</evidence>
<reference evidence="4" key="2">
    <citation type="submission" date="2012-05" db="EMBL/GenBank/DDBJ databases">
        <title>The Genome Annotation of Fusarium oxysporum Cotton.</title>
        <authorList>
            <consortium name="The Broad Institute Genomics Platform"/>
            <person name="Ma L.-J."/>
            <person name="Corby-Kistler H."/>
            <person name="Broz K."/>
            <person name="Gale L.R."/>
            <person name="Jonkers W."/>
            <person name="O'Donnell K."/>
            <person name="Ploetz R."/>
            <person name="Steinberg C."/>
            <person name="Schwartz D.C."/>
            <person name="VanEtten H."/>
            <person name="Zhou S."/>
            <person name="Young S.K."/>
            <person name="Zeng Q."/>
            <person name="Gargeya S."/>
            <person name="Fitzgerald M."/>
            <person name="Abouelleil A."/>
            <person name="Alvarado L."/>
            <person name="Chapman S.B."/>
            <person name="Gainer-Dewar J."/>
            <person name="Goldberg J."/>
            <person name="Griggs A."/>
            <person name="Gujja S."/>
            <person name="Hansen M."/>
            <person name="Howarth C."/>
            <person name="Imamovic A."/>
            <person name="Ireland A."/>
            <person name="Larimer J."/>
            <person name="McCowan C."/>
            <person name="Murphy C."/>
            <person name="Pearson M."/>
            <person name="Poon T.W."/>
            <person name="Priest M."/>
            <person name="Roberts A."/>
            <person name="Saif S."/>
            <person name="Shea T."/>
            <person name="Sykes S."/>
            <person name="Wortman J."/>
            <person name="Nusbaum C."/>
            <person name="Birren B."/>
        </authorList>
    </citation>
    <scope>NUCLEOTIDE SEQUENCE</scope>
    <source>
        <strain evidence="4">25433</strain>
    </source>
</reference>
<dbReference type="Proteomes" id="UP000030701">
    <property type="component" value="Unassembled WGS sequence"/>
</dbReference>
<dbReference type="GO" id="GO:0016491">
    <property type="term" value="F:oxidoreductase activity"/>
    <property type="evidence" value="ECO:0007669"/>
    <property type="project" value="UniProtKB-KW"/>
</dbReference>
<evidence type="ECO:0000313" key="4">
    <source>
        <dbReference type="EMBL" id="EXM15629.1"/>
    </source>
</evidence>
<sequence length="198" mass="22332">MSFGFGSHNIDQALVLFGRPDFVTGFFRPQHGVVREADESWTIILEYTRKHHRDNIIVTIKATAITPLVNQPKFLIRGTGGSFVKFQKGTPCPQEVDLRQGKKPQDPGFGDEAQEMWGDLITYELFDNKVQTHDKDSKKYVGKYNAGPGRWVSLYENLADAIQGKGELEVKAEQSRDALRVIELVRDSHDQGATVPWS</sequence>
<name>X0KPT0_FUSOX</name>
<evidence type="ECO:0000256" key="2">
    <source>
        <dbReference type="ARBA" id="ARBA00023002"/>
    </source>
</evidence>
<dbReference type="PANTHER" id="PTHR43708">
    <property type="entry name" value="CONSERVED EXPRESSED OXIDOREDUCTASE (EUROFUNG)"/>
    <property type="match status" value="1"/>
</dbReference>
<feature type="domain" description="Gfo/Idh/MocA-like oxidoreductase C-terminal" evidence="3">
    <location>
        <begin position="6"/>
        <end position="195"/>
    </location>
</feature>
<organism evidence="4">
    <name type="scientific">Fusarium oxysporum f. sp. vasinfectum 25433</name>
    <dbReference type="NCBI Taxonomy" id="1089449"/>
    <lineage>
        <taxon>Eukaryota</taxon>
        <taxon>Fungi</taxon>
        <taxon>Dikarya</taxon>
        <taxon>Ascomycota</taxon>
        <taxon>Pezizomycotina</taxon>
        <taxon>Sordariomycetes</taxon>
        <taxon>Hypocreomycetidae</taxon>
        <taxon>Hypocreales</taxon>
        <taxon>Nectriaceae</taxon>
        <taxon>Fusarium</taxon>
        <taxon>Fusarium oxysporum species complex</taxon>
    </lineage>
</organism>
<dbReference type="HOGENOM" id="CLU_023194_19_3_1"/>
<dbReference type="Gene3D" id="3.30.360.10">
    <property type="entry name" value="Dihydrodipicolinate Reductase, domain 2"/>
    <property type="match status" value="1"/>
</dbReference>
<dbReference type="AlphaFoldDB" id="X0KPT0"/>
<gene>
    <name evidence="4" type="ORF">FOTG_16027</name>
</gene>
<dbReference type="SUPFAM" id="SSF55347">
    <property type="entry name" value="Glyceraldehyde-3-phosphate dehydrogenase-like, C-terminal domain"/>
    <property type="match status" value="1"/>
</dbReference>
<dbReference type="PANTHER" id="PTHR43708:SF5">
    <property type="entry name" value="CONSERVED EXPRESSED OXIDOREDUCTASE (EUROFUNG)-RELATED"/>
    <property type="match status" value="1"/>
</dbReference>
<dbReference type="EMBL" id="JH658017">
    <property type="protein sequence ID" value="EXM15629.1"/>
    <property type="molecule type" value="Genomic_DNA"/>
</dbReference>